<gene>
    <name evidence="4" type="ORF">PBRA_000028</name>
</gene>
<dbReference type="InterPro" id="IPR045087">
    <property type="entry name" value="Cu-oxidase_fam"/>
</dbReference>
<dbReference type="GO" id="GO:0005507">
    <property type="term" value="F:copper ion binding"/>
    <property type="evidence" value="ECO:0007669"/>
    <property type="project" value="InterPro"/>
</dbReference>
<protein>
    <recommendedName>
        <fullName evidence="3">Plastocyanin-like domain-containing protein</fullName>
    </recommendedName>
</protein>
<reference evidence="4 5" key="1">
    <citation type="submission" date="2015-02" db="EMBL/GenBank/DDBJ databases">
        <authorList>
            <person name="Chooi Y.-H."/>
        </authorList>
    </citation>
    <scope>NUCLEOTIDE SEQUENCE [LARGE SCALE GENOMIC DNA]</scope>
    <source>
        <strain evidence="4">E3</strain>
    </source>
</reference>
<keyword evidence="1" id="KW-0812">Transmembrane</keyword>
<organism evidence="4 5">
    <name type="scientific">Plasmodiophora brassicae</name>
    <name type="common">Clubroot disease agent</name>
    <dbReference type="NCBI Taxonomy" id="37360"/>
    <lineage>
        <taxon>Eukaryota</taxon>
        <taxon>Sar</taxon>
        <taxon>Rhizaria</taxon>
        <taxon>Endomyxa</taxon>
        <taxon>Phytomyxea</taxon>
        <taxon>Plasmodiophorida</taxon>
        <taxon>Plasmodiophoridae</taxon>
        <taxon>Plasmodiophora</taxon>
    </lineage>
</organism>
<evidence type="ECO:0000256" key="2">
    <source>
        <dbReference type="SAM" id="SignalP"/>
    </source>
</evidence>
<dbReference type="InterPro" id="IPR011706">
    <property type="entry name" value="Cu-oxidase_C"/>
</dbReference>
<dbReference type="AlphaFoldDB" id="A0A0G4IGE4"/>
<dbReference type="InterPro" id="IPR008972">
    <property type="entry name" value="Cupredoxin"/>
</dbReference>
<dbReference type="STRING" id="37360.A0A0G4IGE4"/>
<feature type="chain" id="PRO_5005192581" description="Plastocyanin-like domain-containing protein" evidence="2">
    <location>
        <begin position="34"/>
        <end position="587"/>
    </location>
</feature>
<dbReference type="PANTHER" id="PTHR11709">
    <property type="entry name" value="MULTI-COPPER OXIDASE"/>
    <property type="match status" value="1"/>
</dbReference>
<dbReference type="PANTHER" id="PTHR11709:SF2">
    <property type="entry name" value="MULTICOPPER OXIDASE LPR1"/>
    <property type="match status" value="1"/>
</dbReference>
<feature type="domain" description="Plastocyanin-like" evidence="3">
    <location>
        <begin position="430"/>
        <end position="535"/>
    </location>
</feature>
<dbReference type="GO" id="GO:0016491">
    <property type="term" value="F:oxidoreductase activity"/>
    <property type="evidence" value="ECO:0007669"/>
    <property type="project" value="InterPro"/>
</dbReference>
<dbReference type="Pfam" id="PF07731">
    <property type="entry name" value="Cu-oxidase_2"/>
    <property type="match status" value="1"/>
</dbReference>
<evidence type="ECO:0000313" key="5">
    <source>
        <dbReference type="Proteomes" id="UP000039324"/>
    </source>
</evidence>
<dbReference type="SUPFAM" id="SSF49503">
    <property type="entry name" value="Cupredoxins"/>
    <property type="match status" value="3"/>
</dbReference>
<name>A0A0G4IGE4_PLABS</name>
<feature type="signal peptide" evidence="2">
    <location>
        <begin position="1"/>
        <end position="33"/>
    </location>
</feature>
<accession>A0A0G4IGE4</accession>
<dbReference type="Proteomes" id="UP000039324">
    <property type="component" value="Unassembled WGS sequence"/>
</dbReference>
<keyword evidence="1" id="KW-1133">Transmembrane helix</keyword>
<dbReference type="Gene3D" id="2.60.40.420">
    <property type="entry name" value="Cupredoxins - blue copper proteins"/>
    <property type="match status" value="3"/>
</dbReference>
<keyword evidence="5" id="KW-1185">Reference proteome</keyword>
<sequence length="587" mass="64217">MTHNGTYGPGAMLTIPVIVTVLLLGGAWRSSSAVQCDPHDGNVLACSVTKIQPCDPSLIGVDLRSCPLPIVDNDGSEIELHFMPMHLTTPAASFVTRAFAGRDRVPSIPGPVIRTRQNQVVKITLYNDLDDRQTPRGTAVNGFFEFNTTNLHTHGLHVSGEQPQDDVAVRVRTRHVGRRSQPLLTQRADVQIPPGYRYRYELEIGPHESGLHFYHAHAHGATRMQIGGGAFGLFIIDDEPGNSPASFLRRLPTTIVSIWHFPASALAAIADDNDVFRQVSGGIVSSLRLVNGFLRPKLTMNANQWNRLRLHYSSTDEILRVTIPACQVVLLALDGVWLSQPRVIPVIQFLEASRVEVAVACPPGGPFPVQAADGTTVFTIAIEAIAEQGPATLDAALWQIPPRPDYLQDTTGIPDDQVATFALTINSPHTDAGINGRKFSGVQRDDALHVMRPGTVQQWALDVNEHPLHVHMVPFQLQADSSDGFYRRGDWIDTYLGPPIAVRAHITADLNGKVMLHCHIAEHADMGVGGILWVDGTSRQRQRSPERVESGVVPYRGAPRGNAHVNSFVLALAVGIVFAAFNEYMRR</sequence>
<evidence type="ECO:0000256" key="1">
    <source>
        <dbReference type="SAM" id="Phobius"/>
    </source>
</evidence>
<keyword evidence="2" id="KW-0732">Signal</keyword>
<keyword evidence="1" id="KW-0472">Membrane</keyword>
<dbReference type="EMBL" id="CDSF01000001">
    <property type="protein sequence ID" value="CEO94243.1"/>
    <property type="molecule type" value="Genomic_DNA"/>
</dbReference>
<proteinExistence type="predicted"/>
<dbReference type="OMA" id="LVICPES"/>
<dbReference type="OrthoDB" id="2121828at2759"/>
<evidence type="ECO:0000259" key="3">
    <source>
        <dbReference type="Pfam" id="PF07731"/>
    </source>
</evidence>
<feature type="transmembrane region" description="Helical" evidence="1">
    <location>
        <begin position="563"/>
        <end position="581"/>
    </location>
</feature>
<evidence type="ECO:0000313" key="4">
    <source>
        <dbReference type="EMBL" id="CEO94243.1"/>
    </source>
</evidence>